<organism evidence="2 3">
    <name type="scientific">Methanobrevibacter smithii</name>
    <dbReference type="NCBI Taxonomy" id="2173"/>
    <lineage>
        <taxon>Archaea</taxon>
        <taxon>Methanobacteriati</taxon>
        <taxon>Methanobacteriota</taxon>
        <taxon>Methanomada group</taxon>
        <taxon>Methanobacteria</taxon>
        <taxon>Methanobacteriales</taxon>
        <taxon>Methanobacteriaceae</taxon>
        <taxon>Methanobrevibacter</taxon>
    </lineage>
</organism>
<gene>
    <name evidence="2" type="ORF">BK798_03670</name>
</gene>
<accession>A0A2H4U631</accession>
<keyword evidence="1" id="KW-1133">Transmembrane helix</keyword>
<dbReference type="RefSeq" id="WP_100815386.1">
    <property type="nucleotide sequence ID" value="NZ_AP025586.1"/>
</dbReference>
<dbReference type="Proteomes" id="UP000232133">
    <property type="component" value="Chromosome"/>
</dbReference>
<reference evidence="2 3" key="1">
    <citation type="submission" date="2016-10" db="EMBL/GenBank/DDBJ databases">
        <authorList>
            <person name="Varghese N."/>
        </authorList>
    </citation>
    <scope>NUCLEOTIDE SEQUENCE [LARGE SCALE GENOMIC DNA]</scope>
    <source>
        <strain evidence="2 3">KB11</strain>
    </source>
</reference>
<proteinExistence type="predicted"/>
<evidence type="ECO:0000256" key="1">
    <source>
        <dbReference type="SAM" id="Phobius"/>
    </source>
</evidence>
<dbReference type="GeneID" id="71695154"/>
<protein>
    <recommendedName>
        <fullName evidence="4">Class III signal peptide-containing protein</fullName>
    </recommendedName>
</protein>
<keyword evidence="1" id="KW-0472">Membrane</keyword>
<sequence>MNDEKGQLSGEYMLLVGSLIVVLMISIFMIANENELNIAMAAAKSGADEGVASSSSAIYPKETFNEYDDMEGLKHPYSVSIVNVSYNSSGIDENYGKQKIQFKVYAKASVDYNKKELDSIGDRINYNLRKSVATSFNTTDSTNKLYNPVFSNNYVFTTANVVWV</sequence>
<evidence type="ECO:0000313" key="2">
    <source>
        <dbReference type="EMBL" id="ATZ59577.1"/>
    </source>
</evidence>
<feature type="transmembrane region" description="Helical" evidence="1">
    <location>
        <begin position="12"/>
        <end position="31"/>
    </location>
</feature>
<keyword evidence="1" id="KW-0812">Transmembrane</keyword>
<evidence type="ECO:0000313" key="3">
    <source>
        <dbReference type="Proteomes" id="UP000232133"/>
    </source>
</evidence>
<dbReference type="EMBL" id="CP017803">
    <property type="protein sequence ID" value="ATZ59577.1"/>
    <property type="molecule type" value="Genomic_DNA"/>
</dbReference>
<name>A0A2H4U631_METSM</name>
<evidence type="ECO:0008006" key="4">
    <source>
        <dbReference type="Google" id="ProtNLM"/>
    </source>
</evidence>
<dbReference type="AlphaFoldDB" id="A0A2H4U631"/>